<protein>
    <submittedName>
        <fullName evidence="3">Uncharacterized protein</fullName>
    </submittedName>
</protein>
<reference evidence="3" key="3">
    <citation type="submission" date="2023-05" db="EMBL/GenBank/DDBJ databases">
        <authorList>
            <person name="Smith C.H."/>
        </authorList>
    </citation>
    <scope>NUCLEOTIDE SEQUENCE</scope>
    <source>
        <strain evidence="3">CHS0354</strain>
        <tissue evidence="3">Mantle</tissue>
    </source>
</reference>
<dbReference type="PROSITE" id="PS51421">
    <property type="entry name" value="RAS"/>
    <property type="match status" value="1"/>
</dbReference>
<dbReference type="GO" id="GO:0003924">
    <property type="term" value="F:GTPase activity"/>
    <property type="evidence" value="ECO:0007669"/>
    <property type="project" value="InterPro"/>
</dbReference>
<dbReference type="SMART" id="SM00173">
    <property type="entry name" value="RAS"/>
    <property type="match status" value="1"/>
</dbReference>
<dbReference type="Gene3D" id="3.40.50.300">
    <property type="entry name" value="P-loop containing nucleotide triphosphate hydrolases"/>
    <property type="match status" value="1"/>
</dbReference>
<keyword evidence="4" id="KW-1185">Reference proteome</keyword>
<dbReference type="EMBL" id="JAEAOA010000640">
    <property type="protein sequence ID" value="KAK3578894.1"/>
    <property type="molecule type" value="Genomic_DNA"/>
</dbReference>
<evidence type="ECO:0000313" key="4">
    <source>
        <dbReference type="Proteomes" id="UP001195483"/>
    </source>
</evidence>
<accession>A0AAE0VI95</accession>
<comment type="caution">
    <text evidence="3">The sequence shown here is derived from an EMBL/GenBank/DDBJ whole genome shotgun (WGS) entry which is preliminary data.</text>
</comment>
<gene>
    <name evidence="3" type="ORF">CHS0354_010260</name>
</gene>
<reference evidence="3" key="1">
    <citation type="journal article" date="2021" name="Genome Biol. Evol.">
        <title>A High-Quality Reference Genome for a Parasitic Bivalve with Doubly Uniparental Inheritance (Bivalvia: Unionida).</title>
        <authorList>
            <person name="Smith C.H."/>
        </authorList>
    </citation>
    <scope>NUCLEOTIDE SEQUENCE</scope>
    <source>
        <strain evidence="3">CHS0354</strain>
    </source>
</reference>
<evidence type="ECO:0000256" key="2">
    <source>
        <dbReference type="ARBA" id="ARBA00023134"/>
    </source>
</evidence>
<dbReference type="Pfam" id="PF00071">
    <property type="entry name" value="Ras"/>
    <property type="match status" value="1"/>
</dbReference>
<dbReference type="Proteomes" id="UP001195483">
    <property type="component" value="Unassembled WGS sequence"/>
</dbReference>
<dbReference type="AlphaFoldDB" id="A0AAE0VI95"/>
<organism evidence="3 4">
    <name type="scientific">Potamilus streckersoni</name>
    <dbReference type="NCBI Taxonomy" id="2493646"/>
    <lineage>
        <taxon>Eukaryota</taxon>
        <taxon>Metazoa</taxon>
        <taxon>Spiralia</taxon>
        <taxon>Lophotrochozoa</taxon>
        <taxon>Mollusca</taxon>
        <taxon>Bivalvia</taxon>
        <taxon>Autobranchia</taxon>
        <taxon>Heteroconchia</taxon>
        <taxon>Palaeoheterodonta</taxon>
        <taxon>Unionida</taxon>
        <taxon>Unionoidea</taxon>
        <taxon>Unionidae</taxon>
        <taxon>Ambleminae</taxon>
        <taxon>Lampsilini</taxon>
        <taxon>Potamilus</taxon>
    </lineage>
</organism>
<sequence>MGTGCSIGLPSTGSSLPGTVPQLKIALVGDSACGKTSVLLRYVHNQFSPLYIPTKKVVIENAVRKLNVPAGRVVSLALWDIPGKEDMELYKSYFRNLDAAIVVVDMTDESSMNMSPVWKQIVLMNTTQTQTTLESTNSHQISTITVEESPVDPETFPVLLLGTKYDVIEQKIRAERLKFLDSNPNIEDIRPWIGPDGNEIKPACVQKLEDIAKEHNFVSSVHVSSKDADNTVHLALQSLVRHVLEKKFLPRKLKEKEQKVEKEKTVEIFYEKLEMTDVESFDEVFAQGDTCIKKLALLMHYHKVAWAKFRQNCCKAEIITKDENSLEDCIQGLKNKLPEGFHIKKVEDEGFYKLEIVKDNMDKKLPKSIKKAIKCFNDEYVVVSKTILTECPQLESLLKDFDTIIGKHCEKPLPVLLPLNVGEEALEVGYTQGKVTEITRIVEHNRAKICHTQIECQDAVKDVKTARKKIKMAFDW</sequence>
<dbReference type="PANTHER" id="PTHR47977">
    <property type="entry name" value="RAS-RELATED PROTEIN RAB"/>
    <property type="match status" value="1"/>
</dbReference>
<dbReference type="PROSITE" id="PS51419">
    <property type="entry name" value="RAB"/>
    <property type="match status" value="1"/>
</dbReference>
<keyword evidence="1" id="KW-0547">Nucleotide-binding</keyword>
<name>A0AAE0VI95_9BIVA</name>
<dbReference type="SMART" id="SM00175">
    <property type="entry name" value="RAB"/>
    <property type="match status" value="1"/>
</dbReference>
<dbReference type="InterPro" id="IPR050227">
    <property type="entry name" value="Rab"/>
</dbReference>
<dbReference type="PRINTS" id="PR00449">
    <property type="entry name" value="RASTRNSFRMNG"/>
</dbReference>
<dbReference type="SUPFAM" id="SSF52540">
    <property type="entry name" value="P-loop containing nucleoside triphosphate hydrolases"/>
    <property type="match status" value="1"/>
</dbReference>
<dbReference type="InterPro" id="IPR001806">
    <property type="entry name" value="Small_GTPase"/>
</dbReference>
<dbReference type="SMART" id="SM00174">
    <property type="entry name" value="RHO"/>
    <property type="match status" value="1"/>
</dbReference>
<keyword evidence="2" id="KW-0342">GTP-binding</keyword>
<evidence type="ECO:0000313" key="3">
    <source>
        <dbReference type="EMBL" id="KAK3578894.1"/>
    </source>
</evidence>
<dbReference type="GO" id="GO:0005525">
    <property type="term" value="F:GTP binding"/>
    <property type="evidence" value="ECO:0007669"/>
    <property type="project" value="UniProtKB-KW"/>
</dbReference>
<dbReference type="InterPro" id="IPR027417">
    <property type="entry name" value="P-loop_NTPase"/>
</dbReference>
<proteinExistence type="predicted"/>
<reference evidence="3" key="2">
    <citation type="journal article" date="2021" name="Genome Biol. Evol.">
        <title>Developing a high-quality reference genome for a parasitic bivalve with doubly uniparental inheritance (Bivalvia: Unionida).</title>
        <authorList>
            <person name="Smith C.H."/>
        </authorList>
    </citation>
    <scope>NUCLEOTIDE SEQUENCE</scope>
    <source>
        <strain evidence="3">CHS0354</strain>
        <tissue evidence="3">Mantle</tissue>
    </source>
</reference>
<evidence type="ECO:0000256" key="1">
    <source>
        <dbReference type="ARBA" id="ARBA00022741"/>
    </source>
</evidence>